<dbReference type="Gene3D" id="3.40.50.300">
    <property type="entry name" value="P-loop containing nucleotide triphosphate hydrolases"/>
    <property type="match status" value="1"/>
</dbReference>
<dbReference type="SUPFAM" id="SSF52540">
    <property type="entry name" value="P-loop containing nucleoside triphosphate hydrolases"/>
    <property type="match status" value="1"/>
</dbReference>
<dbReference type="Pfam" id="PF00005">
    <property type="entry name" value="ABC_tran"/>
    <property type="match status" value="1"/>
</dbReference>
<evidence type="ECO:0000259" key="5">
    <source>
        <dbReference type="PROSITE" id="PS50893"/>
    </source>
</evidence>
<dbReference type="GO" id="GO:0016887">
    <property type="term" value="F:ATP hydrolysis activity"/>
    <property type="evidence" value="ECO:0007669"/>
    <property type="project" value="InterPro"/>
</dbReference>
<keyword evidence="7" id="KW-1185">Reference proteome</keyword>
<keyword evidence="2" id="KW-0813">Transport</keyword>
<dbReference type="EMBL" id="CP063362">
    <property type="protein sequence ID" value="QRG09054.1"/>
    <property type="molecule type" value="Genomic_DNA"/>
</dbReference>
<dbReference type="PANTHER" id="PTHR45772">
    <property type="entry name" value="CONSERVED COMPONENT OF ABC TRANSPORTER FOR NATURAL AMINO ACIDS-RELATED"/>
    <property type="match status" value="1"/>
</dbReference>
<comment type="similarity">
    <text evidence="1">Belongs to the ABC transporter superfamily.</text>
</comment>
<dbReference type="KEGG" id="xdi:EZH22_12735"/>
<dbReference type="InterPro" id="IPR027417">
    <property type="entry name" value="P-loop_NTPase"/>
</dbReference>
<protein>
    <submittedName>
        <fullName evidence="6">ATP-binding cassette domain-containing protein</fullName>
    </submittedName>
</protein>
<evidence type="ECO:0000256" key="2">
    <source>
        <dbReference type="ARBA" id="ARBA00022448"/>
    </source>
</evidence>
<reference evidence="6 7" key="1">
    <citation type="submission" date="2020-10" db="EMBL/GenBank/DDBJ databases">
        <title>Degradation of 1,4-Dioxane by Xanthobacter sp. YN2, via a Novel Group-2 Soluble Di-Iron Monooxygenase.</title>
        <authorList>
            <person name="Ma F."/>
            <person name="Wang Y."/>
            <person name="Yang J."/>
            <person name="Guo H."/>
            <person name="Su D."/>
            <person name="Yu L."/>
        </authorList>
    </citation>
    <scope>NUCLEOTIDE SEQUENCE [LARGE SCALE GENOMIC DNA]</scope>
    <source>
        <strain evidence="6 7">YN2</strain>
    </source>
</reference>
<evidence type="ECO:0000313" key="7">
    <source>
        <dbReference type="Proteomes" id="UP000596427"/>
    </source>
</evidence>
<accession>A0A974SL89</accession>
<evidence type="ECO:0000256" key="4">
    <source>
        <dbReference type="ARBA" id="ARBA00022840"/>
    </source>
</evidence>
<dbReference type="InterPro" id="IPR017871">
    <property type="entry name" value="ABC_transporter-like_CS"/>
</dbReference>
<dbReference type="GO" id="GO:0005886">
    <property type="term" value="C:plasma membrane"/>
    <property type="evidence" value="ECO:0007669"/>
    <property type="project" value="TreeGrafter"/>
</dbReference>
<proteinExistence type="inferred from homology"/>
<dbReference type="InterPro" id="IPR051120">
    <property type="entry name" value="ABC_AA/LPS_Transport"/>
</dbReference>
<dbReference type="AlphaFoldDB" id="A0A974SL89"/>
<dbReference type="PROSITE" id="PS00211">
    <property type="entry name" value="ABC_TRANSPORTER_1"/>
    <property type="match status" value="1"/>
</dbReference>
<dbReference type="Proteomes" id="UP000596427">
    <property type="component" value="Chromosome"/>
</dbReference>
<gene>
    <name evidence="6" type="ORF">EZH22_12735</name>
</gene>
<dbReference type="Pfam" id="PF12399">
    <property type="entry name" value="BCA_ABC_TP_C"/>
    <property type="match status" value="1"/>
</dbReference>
<feature type="domain" description="ABC transporter" evidence="5">
    <location>
        <begin position="7"/>
        <end position="236"/>
    </location>
</feature>
<name>A0A974SL89_9HYPH</name>
<dbReference type="GO" id="GO:0005524">
    <property type="term" value="F:ATP binding"/>
    <property type="evidence" value="ECO:0007669"/>
    <property type="project" value="UniProtKB-KW"/>
</dbReference>
<organism evidence="6 7">
    <name type="scientific">Xanthobacter dioxanivorans</name>
    <dbReference type="NCBI Taxonomy" id="2528964"/>
    <lineage>
        <taxon>Bacteria</taxon>
        <taxon>Pseudomonadati</taxon>
        <taxon>Pseudomonadota</taxon>
        <taxon>Alphaproteobacteria</taxon>
        <taxon>Hyphomicrobiales</taxon>
        <taxon>Xanthobacteraceae</taxon>
        <taxon>Xanthobacter</taxon>
    </lineage>
</organism>
<evidence type="ECO:0000313" key="6">
    <source>
        <dbReference type="EMBL" id="QRG09054.1"/>
    </source>
</evidence>
<keyword evidence="3" id="KW-0547">Nucleotide-binding</keyword>
<keyword evidence="4 6" id="KW-0067">ATP-binding</keyword>
<dbReference type="PROSITE" id="PS50893">
    <property type="entry name" value="ABC_TRANSPORTER_2"/>
    <property type="match status" value="1"/>
</dbReference>
<dbReference type="InterPro" id="IPR003439">
    <property type="entry name" value="ABC_transporter-like_ATP-bd"/>
</dbReference>
<evidence type="ECO:0000256" key="1">
    <source>
        <dbReference type="ARBA" id="ARBA00005417"/>
    </source>
</evidence>
<dbReference type="RefSeq" id="WP_203195972.1">
    <property type="nucleotide sequence ID" value="NZ_CP063362.1"/>
</dbReference>
<dbReference type="InterPro" id="IPR032823">
    <property type="entry name" value="BCA_ABC_TP_C"/>
</dbReference>
<sequence>MAETLSLEARGLTRRYGGFTALRDVSISLAKGEIRGLIGSNGAGKSTCMDVLSGRGRGTGSSGTVLLEGADIGALSERARRHAGLSRSFQKTNIFPELTVRRQVELAARKAEVDNTEDVLRELNLLPLAERRAADISYGDQRRVDLALSLVGQPKVLLLDEPAAGLTMGESLALAHMLRDLAERWGLTVLIVEHDMEVIFSICARVTVLHLGQILAEGTPDEVRGNTDVVKAYLGSAAA</sequence>
<evidence type="ECO:0000256" key="3">
    <source>
        <dbReference type="ARBA" id="ARBA00022741"/>
    </source>
</evidence>